<dbReference type="InterPro" id="IPR050812">
    <property type="entry name" value="Preph/Arog_dehydrog"/>
</dbReference>
<dbReference type="EMBL" id="CP137642">
    <property type="protein sequence ID" value="WOX58242.1"/>
    <property type="molecule type" value="Genomic_DNA"/>
</dbReference>
<dbReference type="InterPro" id="IPR036291">
    <property type="entry name" value="NAD(P)-bd_dom_sf"/>
</dbReference>
<name>A0AAX4FWJ2_9EURY</name>
<dbReference type="GO" id="GO:0006571">
    <property type="term" value="P:tyrosine biosynthetic process"/>
    <property type="evidence" value="ECO:0007669"/>
    <property type="project" value="InterPro"/>
</dbReference>
<sequence length="275" mass="29832">MIAGIIGGTGQMGRFFAGVFQTAGWETVVSGRRTELTNRDVAEMADLVLVSVPIRATAEVIREIAPLLSEDQVFCDLTSLKVEPVRAMLASRAEVIGLHPMFGPGVASLRGQTIVATPARCSQETLDTLLSVFREQGAEITISTPEDHDRMMAVIQGLTHFVTLAKAEAIRRTGTDIAESLHFTSPIYRIEMGLVGRILAQDAGLYGDILQMNPAVPEVLARFEEAVLALREIVESGDADRFQEFFAANAAHYASYLVSATEETDDLINHVVSGR</sequence>
<dbReference type="GO" id="GO:0070403">
    <property type="term" value="F:NAD+ binding"/>
    <property type="evidence" value="ECO:0007669"/>
    <property type="project" value="InterPro"/>
</dbReference>
<dbReference type="PROSITE" id="PS51176">
    <property type="entry name" value="PDH_ADH"/>
    <property type="match status" value="1"/>
</dbReference>
<dbReference type="GO" id="GO:0008977">
    <property type="term" value="F:prephenate dehydrogenase (NAD+) activity"/>
    <property type="evidence" value="ECO:0007669"/>
    <property type="project" value="InterPro"/>
</dbReference>
<organism evidence="3 4">
    <name type="scientific">Methanoculleus receptaculi</name>
    <dbReference type="NCBI Taxonomy" id="394967"/>
    <lineage>
        <taxon>Archaea</taxon>
        <taxon>Methanobacteriati</taxon>
        <taxon>Methanobacteriota</taxon>
        <taxon>Stenosarchaea group</taxon>
        <taxon>Methanomicrobia</taxon>
        <taxon>Methanomicrobiales</taxon>
        <taxon>Methanomicrobiaceae</taxon>
        <taxon>Methanoculleus</taxon>
    </lineage>
</organism>
<accession>A0AAX4FWJ2</accession>
<dbReference type="GeneID" id="85732109"/>
<keyword evidence="4" id="KW-1185">Reference proteome</keyword>
<dbReference type="SUPFAM" id="SSF48179">
    <property type="entry name" value="6-phosphogluconate dehydrogenase C-terminal domain-like"/>
    <property type="match status" value="1"/>
</dbReference>
<evidence type="ECO:0000259" key="2">
    <source>
        <dbReference type="PROSITE" id="PS51176"/>
    </source>
</evidence>
<dbReference type="Pfam" id="PF20463">
    <property type="entry name" value="PDH_C"/>
    <property type="match status" value="1"/>
</dbReference>
<dbReference type="PANTHER" id="PTHR21363">
    <property type="entry name" value="PREPHENATE DEHYDROGENASE"/>
    <property type="match status" value="1"/>
</dbReference>
<evidence type="ECO:0000313" key="4">
    <source>
        <dbReference type="Proteomes" id="UP001305652"/>
    </source>
</evidence>
<dbReference type="Gene3D" id="3.40.50.720">
    <property type="entry name" value="NAD(P)-binding Rossmann-like Domain"/>
    <property type="match status" value="1"/>
</dbReference>
<dbReference type="PANTHER" id="PTHR21363:SF0">
    <property type="entry name" value="PREPHENATE DEHYDROGENASE [NADP(+)]"/>
    <property type="match status" value="1"/>
</dbReference>
<dbReference type="GO" id="GO:0004665">
    <property type="term" value="F:prephenate dehydrogenase (NADP+) activity"/>
    <property type="evidence" value="ECO:0007669"/>
    <property type="project" value="InterPro"/>
</dbReference>
<dbReference type="SUPFAM" id="SSF51735">
    <property type="entry name" value="NAD(P)-binding Rossmann-fold domains"/>
    <property type="match status" value="1"/>
</dbReference>
<evidence type="ECO:0000256" key="1">
    <source>
        <dbReference type="ARBA" id="ARBA00023002"/>
    </source>
</evidence>
<feature type="domain" description="Prephenate/arogenate dehydrogenase" evidence="2">
    <location>
        <begin position="1"/>
        <end position="264"/>
    </location>
</feature>
<dbReference type="InterPro" id="IPR046826">
    <property type="entry name" value="PDH_N"/>
</dbReference>
<gene>
    <name evidence="3" type="ORF">R6Y96_03090</name>
</gene>
<protein>
    <submittedName>
        <fullName evidence="3">Prephenate dehydrogenase/arogenate dehydrogenase family protein</fullName>
    </submittedName>
</protein>
<dbReference type="KEGG" id="mrc:R6Y96_03090"/>
<dbReference type="Pfam" id="PF02153">
    <property type="entry name" value="PDH_N"/>
    <property type="match status" value="1"/>
</dbReference>
<evidence type="ECO:0000313" key="3">
    <source>
        <dbReference type="EMBL" id="WOX58242.1"/>
    </source>
</evidence>
<dbReference type="InterPro" id="IPR003099">
    <property type="entry name" value="Prephen_DH"/>
</dbReference>
<dbReference type="Gene3D" id="1.10.3660.10">
    <property type="entry name" value="6-phosphogluconate dehydrogenase C-terminal like domain"/>
    <property type="match status" value="1"/>
</dbReference>
<dbReference type="InterPro" id="IPR008927">
    <property type="entry name" value="6-PGluconate_DH-like_C_sf"/>
</dbReference>
<dbReference type="InterPro" id="IPR046825">
    <property type="entry name" value="PDH_C"/>
</dbReference>
<dbReference type="RefSeq" id="WP_318622062.1">
    <property type="nucleotide sequence ID" value="NZ_CP137642.1"/>
</dbReference>
<proteinExistence type="predicted"/>
<keyword evidence="1" id="KW-0560">Oxidoreductase</keyword>
<dbReference type="Proteomes" id="UP001305652">
    <property type="component" value="Chromosome"/>
</dbReference>
<reference evidence="3 4" key="1">
    <citation type="submission" date="2023-10" db="EMBL/GenBank/DDBJ databases">
        <title>The complete genome sequence of Methanoculleus receptaculi DSM 18860.</title>
        <authorList>
            <person name="Lai S.-J."/>
            <person name="You Y.-T."/>
            <person name="Chen S.-C."/>
        </authorList>
    </citation>
    <scope>NUCLEOTIDE SEQUENCE [LARGE SCALE GENOMIC DNA]</scope>
    <source>
        <strain evidence="3 4">DSM 18860</strain>
    </source>
</reference>
<dbReference type="AlphaFoldDB" id="A0AAX4FWJ2"/>